<evidence type="ECO:0000256" key="4">
    <source>
        <dbReference type="ARBA" id="ARBA00022598"/>
    </source>
</evidence>
<feature type="binding site" evidence="11">
    <location>
        <position position="269"/>
    </location>
    <ligand>
        <name>L-glutamine</name>
        <dbReference type="ChEBI" id="CHEBI:58359"/>
    </ligand>
</feature>
<evidence type="ECO:0000313" key="14">
    <source>
        <dbReference type="Proteomes" id="UP000187408"/>
    </source>
</evidence>
<feature type="binding site" evidence="11">
    <location>
        <position position="241"/>
    </location>
    <ligand>
        <name>L-glutamine</name>
        <dbReference type="ChEBI" id="CHEBI:58359"/>
    </ligand>
</feature>
<feature type="active site" evidence="11">
    <location>
        <position position="354"/>
    </location>
</feature>
<evidence type="ECO:0000256" key="1">
    <source>
        <dbReference type="ARBA" id="ARBA00004812"/>
    </source>
</evidence>
<keyword evidence="11" id="KW-0028">Amino-acid biosynthesis</keyword>
<comment type="pathway">
    <text evidence="2 11">Amino-acid biosynthesis; L-arginine biosynthesis; carbamoyl phosphate from bicarbonate: step 1/1.</text>
</comment>
<evidence type="ECO:0000256" key="3">
    <source>
        <dbReference type="ARBA" id="ARBA00007800"/>
    </source>
</evidence>
<reference evidence="13 14" key="1">
    <citation type="submission" date="2016-10" db="EMBL/GenBank/DDBJ databases">
        <title>Genome sequence of a sulfur-reducing bacterium Desulfurobacterium indicum K6013.</title>
        <authorList>
            <person name="Cao J."/>
            <person name="Shao Z."/>
            <person name="Alain K."/>
            <person name="Jebbar M."/>
        </authorList>
    </citation>
    <scope>NUCLEOTIDE SEQUENCE [LARGE SCALE GENOMIC DNA]</scope>
    <source>
        <strain evidence="13 14">K6013</strain>
    </source>
</reference>
<keyword evidence="4 11" id="KW-0436">Ligase</keyword>
<evidence type="ECO:0000256" key="6">
    <source>
        <dbReference type="ARBA" id="ARBA00022840"/>
    </source>
</evidence>
<evidence type="ECO:0000256" key="10">
    <source>
        <dbReference type="ARBA" id="ARBA00049285"/>
    </source>
</evidence>
<dbReference type="GO" id="GO:0006207">
    <property type="term" value="P:'de novo' pyrimidine nucleobase biosynthetic process"/>
    <property type="evidence" value="ECO:0007669"/>
    <property type="project" value="InterPro"/>
</dbReference>
<dbReference type="PRINTS" id="PR00097">
    <property type="entry name" value="ANTSNTHASEII"/>
</dbReference>
<dbReference type="GO" id="GO:0004088">
    <property type="term" value="F:carbamoyl-phosphate synthase (glutamine-hydrolyzing) activity"/>
    <property type="evidence" value="ECO:0007669"/>
    <property type="project" value="UniProtKB-UniRule"/>
</dbReference>
<dbReference type="STRING" id="1914305.BLW93_06470"/>
<comment type="catalytic activity">
    <reaction evidence="9 11">
        <text>hydrogencarbonate + L-glutamine + 2 ATP + H2O = carbamoyl phosphate + L-glutamate + 2 ADP + phosphate + 2 H(+)</text>
        <dbReference type="Rhea" id="RHEA:18633"/>
        <dbReference type="ChEBI" id="CHEBI:15377"/>
        <dbReference type="ChEBI" id="CHEBI:15378"/>
        <dbReference type="ChEBI" id="CHEBI:17544"/>
        <dbReference type="ChEBI" id="CHEBI:29985"/>
        <dbReference type="ChEBI" id="CHEBI:30616"/>
        <dbReference type="ChEBI" id="CHEBI:43474"/>
        <dbReference type="ChEBI" id="CHEBI:58228"/>
        <dbReference type="ChEBI" id="CHEBI:58359"/>
        <dbReference type="ChEBI" id="CHEBI:456216"/>
        <dbReference type="EC" id="6.3.5.5"/>
    </reaction>
</comment>
<dbReference type="RefSeq" id="WP_076713284.1">
    <property type="nucleotide sequence ID" value="NZ_MOEN01000024.1"/>
</dbReference>
<feature type="binding site" evidence="11">
    <location>
        <position position="239"/>
    </location>
    <ligand>
        <name>L-glutamine</name>
        <dbReference type="ChEBI" id="CHEBI:58359"/>
    </ligand>
</feature>
<dbReference type="GO" id="GO:0006541">
    <property type="term" value="P:glutamine metabolic process"/>
    <property type="evidence" value="ECO:0007669"/>
    <property type="project" value="InterPro"/>
</dbReference>
<feature type="active site" description="Nucleophile" evidence="11">
    <location>
        <position position="268"/>
    </location>
</feature>
<feature type="binding site" evidence="11">
    <location>
        <position position="313"/>
    </location>
    <ligand>
        <name>L-glutamine</name>
        <dbReference type="ChEBI" id="CHEBI:58359"/>
    </ligand>
</feature>
<evidence type="ECO:0000259" key="12">
    <source>
        <dbReference type="SMART" id="SM01097"/>
    </source>
</evidence>
<dbReference type="CDD" id="cd01744">
    <property type="entry name" value="GATase1_CPSase"/>
    <property type="match status" value="1"/>
</dbReference>
<dbReference type="PRINTS" id="PR00099">
    <property type="entry name" value="CPSGATASE"/>
</dbReference>
<keyword evidence="14" id="KW-1185">Reference proteome</keyword>
<evidence type="ECO:0000313" key="13">
    <source>
        <dbReference type="EMBL" id="OMH40190.1"/>
    </source>
</evidence>
<feature type="binding site" evidence="11">
    <location>
        <position position="310"/>
    </location>
    <ligand>
        <name>L-glutamine</name>
        <dbReference type="ChEBI" id="CHEBI:58359"/>
    </ligand>
</feature>
<feature type="binding site" evidence="11">
    <location>
        <position position="272"/>
    </location>
    <ligand>
        <name>L-glutamine</name>
        <dbReference type="ChEBI" id="CHEBI:58359"/>
    </ligand>
</feature>
<dbReference type="Pfam" id="PF00117">
    <property type="entry name" value="GATase"/>
    <property type="match status" value="1"/>
</dbReference>
<dbReference type="PRINTS" id="PR00096">
    <property type="entry name" value="GATASE"/>
</dbReference>
<keyword evidence="7 11" id="KW-0315">Glutamine amidotransferase</keyword>
<comment type="subunit">
    <text evidence="11">Composed of two chains; the small (or glutamine) chain promotes the hydrolysis of glutamine to ammonia, which is used by the large (or ammonia) chain to synthesize carbamoyl phosphate. Tetramer of heterodimers (alpha,beta)4.</text>
</comment>
<keyword evidence="11" id="KW-0055">Arginine biosynthesis</keyword>
<dbReference type="UniPathway" id="UPA00068">
    <property type="reaction ID" value="UER00171"/>
</dbReference>
<evidence type="ECO:0000256" key="5">
    <source>
        <dbReference type="ARBA" id="ARBA00022741"/>
    </source>
</evidence>
<keyword evidence="5 11" id="KW-0547">Nucleotide-binding</keyword>
<keyword evidence="8 11" id="KW-0665">Pyrimidine biosynthesis</keyword>
<feature type="binding site" evidence="11">
    <location>
        <position position="49"/>
    </location>
    <ligand>
        <name>L-glutamine</name>
        <dbReference type="ChEBI" id="CHEBI:58359"/>
    </ligand>
</feature>
<comment type="similarity">
    <text evidence="3 11">Belongs to the CarA family.</text>
</comment>
<dbReference type="Gene3D" id="3.50.30.20">
    <property type="entry name" value="Carbamoyl-phosphate synthase small subunit, N-terminal domain"/>
    <property type="match status" value="1"/>
</dbReference>
<dbReference type="InterPro" id="IPR029062">
    <property type="entry name" value="Class_I_gatase-like"/>
</dbReference>
<dbReference type="InterPro" id="IPR036480">
    <property type="entry name" value="CarbP_synth_ssu_N_sf"/>
</dbReference>
<dbReference type="GO" id="GO:0044205">
    <property type="term" value="P:'de novo' UMP biosynthetic process"/>
    <property type="evidence" value="ECO:0007669"/>
    <property type="project" value="UniProtKB-UniRule"/>
</dbReference>
<dbReference type="AlphaFoldDB" id="A0A1R1MKG1"/>
<organism evidence="13 14">
    <name type="scientific">Desulfurobacterium indicum</name>
    <dbReference type="NCBI Taxonomy" id="1914305"/>
    <lineage>
        <taxon>Bacteria</taxon>
        <taxon>Pseudomonadati</taxon>
        <taxon>Aquificota</taxon>
        <taxon>Aquificia</taxon>
        <taxon>Desulfurobacteriales</taxon>
        <taxon>Desulfurobacteriaceae</taxon>
        <taxon>Desulfurobacterium</taxon>
    </lineage>
</organism>
<name>A0A1R1MKG1_9BACT</name>
<dbReference type="PANTHER" id="PTHR43418:SF7">
    <property type="entry name" value="CARBAMOYL-PHOSPHATE SYNTHASE SMALL CHAIN"/>
    <property type="match status" value="1"/>
</dbReference>
<sequence>MLNRKSAILALEDGTYFEGINFGAEGEVSGEVVFTTSMTGYQEIVTDPSFKGQIVTMTCPLIGNVGANNEDVESDKPQAEGFVVKEISEIYSNWRAEFSFEDYLKKYGVVGIAEIDTRALVKRLRDVGTMRGVISTVDLNPESLVEKARSIPPMEGQNLVDVVTCKEPYEWSRGTWRLEEGYPEVKNFKYSVVVLDFGIRKNILRNLVDVGIKPVVVPAQTPPEDILKYNPDGIFLSCGPGDPAAVDYAIETIRYLIATFKKPIFGICLGHQLTALALGAKTYKLKFGHRGANQPVKNLKNGKVEITAQNHGFAVDDRTLPDELEVTHYSLNDKTVEGLKHKSKPLFTVQYHPESSPGPHDSRYLFREFAKLIADYRGI</sequence>
<evidence type="ECO:0000256" key="7">
    <source>
        <dbReference type="ARBA" id="ARBA00022962"/>
    </source>
</evidence>
<dbReference type="GO" id="GO:0005524">
    <property type="term" value="F:ATP binding"/>
    <property type="evidence" value="ECO:0007669"/>
    <property type="project" value="UniProtKB-UniRule"/>
</dbReference>
<accession>A0A1R1MKG1</accession>
<comment type="pathway">
    <text evidence="1 11">Pyrimidine metabolism; UMP biosynthesis via de novo pathway; (S)-dihydroorotate from bicarbonate: step 1/3.</text>
</comment>
<evidence type="ECO:0000256" key="11">
    <source>
        <dbReference type="HAMAP-Rule" id="MF_01209"/>
    </source>
</evidence>
<dbReference type="Proteomes" id="UP000187408">
    <property type="component" value="Unassembled WGS sequence"/>
</dbReference>
<dbReference type="InterPro" id="IPR050472">
    <property type="entry name" value="Anth_synth/Amidotransfase"/>
</dbReference>
<dbReference type="SUPFAM" id="SSF52021">
    <property type="entry name" value="Carbamoyl phosphate synthetase, small subunit N-terminal domain"/>
    <property type="match status" value="1"/>
</dbReference>
<comment type="catalytic activity">
    <reaction evidence="10 11">
        <text>L-glutamine + H2O = L-glutamate + NH4(+)</text>
        <dbReference type="Rhea" id="RHEA:15889"/>
        <dbReference type="ChEBI" id="CHEBI:15377"/>
        <dbReference type="ChEBI" id="CHEBI:28938"/>
        <dbReference type="ChEBI" id="CHEBI:29985"/>
        <dbReference type="ChEBI" id="CHEBI:58359"/>
    </reaction>
</comment>
<protein>
    <recommendedName>
        <fullName evidence="11">Carbamoyl phosphate synthase small chain</fullName>
        <ecNumber evidence="11">6.3.5.5</ecNumber>
    </recommendedName>
    <alternativeName>
        <fullName evidence="11">Carbamoyl phosphate synthetase glutamine chain</fullName>
    </alternativeName>
</protein>
<comment type="caution">
    <text evidence="13">The sequence shown here is derived from an EMBL/GenBank/DDBJ whole genome shotgun (WGS) entry which is preliminary data.</text>
</comment>
<dbReference type="GO" id="GO:0006526">
    <property type="term" value="P:L-arginine biosynthetic process"/>
    <property type="evidence" value="ECO:0007669"/>
    <property type="project" value="UniProtKB-UniRule"/>
</dbReference>
<dbReference type="InterPro" id="IPR006274">
    <property type="entry name" value="CarbamoylP_synth_ssu"/>
</dbReference>
<feature type="active site" evidence="11">
    <location>
        <position position="352"/>
    </location>
</feature>
<dbReference type="SUPFAM" id="SSF52317">
    <property type="entry name" value="Class I glutamine amidotransferase-like"/>
    <property type="match status" value="1"/>
</dbReference>
<dbReference type="UniPathway" id="UPA00070">
    <property type="reaction ID" value="UER00115"/>
</dbReference>
<dbReference type="EMBL" id="MOEN01000024">
    <property type="protein sequence ID" value="OMH40190.1"/>
    <property type="molecule type" value="Genomic_DNA"/>
</dbReference>
<dbReference type="NCBIfam" id="TIGR01368">
    <property type="entry name" value="CPSaseIIsmall"/>
    <property type="match status" value="1"/>
</dbReference>
<dbReference type="Gene3D" id="3.40.50.880">
    <property type="match status" value="1"/>
</dbReference>
<evidence type="ECO:0000256" key="8">
    <source>
        <dbReference type="ARBA" id="ARBA00022975"/>
    </source>
</evidence>
<dbReference type="OrthoDB" id="9804328at2"/>
<dbReference type="SMART" id="SM01097">
    <property type="entry name" value="CPSase_sm_chain"/>
    <property type="match status" value="1"/>
</dbReference>
<evidence type="ECO:0000256" key="9">
    <source>
        <dbReference type="ARBA" id="ARBA00048816"/>
    </source>
</evidence>
<feature type="region of interest" description="CPSase" evidence="11">
    <location>
        <begin position="1"/>
        <end position="190"/>
    </location>
</feature>
<dbReference type="FunFam" id="3.50.30.20:FF:000001">
    <property type="entry name" value="Carbamoyl-phosphate synthase small chain"/>
    <property type="match status" value="1"/>
</dbReference>
<dbReference type="GO" id="GO:0004359">
    <property type="term" value="F:glutaminase activity"/>
    <property type="evidence" value="ECO:0007669"/>
    <property type="project" value="RHEA"/>
</dbReference>
<keyword evidence="6 11" id="KW-0067">ATP-binding</keyword>
<dbReference type="EC" id="6.3.5.5" evidence="11"/>
<dbReference type="PROSITE" id="PS51273">
    <property type="entry name" value="GATASE_TYPE_1"/>
    <property type="match status" value="1"/>
</dbReference>
<gene>
    <name evidence="11" type="primary">carA</name>
    <name evidence="13" type="ORF">BLW93_06470</name>
</gene>
<proteinExistence type="inferred from homology"/>
<feature type="binding site" evidence="11">
    <location>
        <position position="312"/>
    </location>
    <ligand>
        <name>L-glutamine</name>
        <dbReference type="ChEBI" id="CHEBI:58359"/>
    </ligand>
</feature>
<evidence type="ECO:0000256" key="2">
    <source>
        <dbReference type="ARBA" id="ARBA00005077"/>
    </source>
</evidence>
<dbReference type="HAMAP" id="MF_01209">
    <property type="entry name" value="CPSase_S_chain"/>
    <property type="match status" value="1"/>
</dbReference>
<dbReference type="Pfam" id="PF00988">
    <property type="entry name" value="CPSase_sm_chain"/>
    <property type="match status" value="1"/>
</dbReference>
<dbReference type="InterPro" id="IPR017926">
    <property type="entry name" value="GATASE"/>
</dbReference>
<comment type="function">
    <text evidence="11">Small subunit of the glutamine-dependent carbamoyl phosphate synthetase (CPSase). CPSase catalyzes the formation of carbamoyl phosphate from the ammonia moiety of glutamine, carbonate, and phosphate donated by ATP, constituting the first step of 2 biosynthetic pathways, one leading to arginine and/or urea and the other to pyrimidine nucleotides. The small subunit (glutamine amidotransferase) binds and cleaves glutamine to supply the large subunit with the substrate ammonia.</text>
</comment>
<dbReference type="InterPro" id="IPR035686">
    <property type="entry name" value="CPSase_GATase1"/>
</dbReference>
<dbReference type="PANTHER" id="PTHR43418">
    <property type="entry name" value="MULTIFUNCTIONAL TRYPTOPHAN BIOSYNTHESIS PROTEIN-RELATED"/>
    <property type="match status" value="1"/>
</dbReference>
<dbReference type="NCBIfam" id="NF009475">
    <property type="entry name" value="PRK12838.1"/>
    <property type="match status" value="1"/>
</dbReference>
<feature type="domain" description="Carbamoyl-phosphate synthase small subunit N-terminal" evidence="12">
    <location>
        <begin position="5"/>
        <end position="135"/>
    </location>
</feature>
<dbReference type="InterPro" id="IPR002474">
    <property type="entry name" value="CarbamoylP_synth_ssu_N"/>
</dbReference>